<evidence type="ECO:0000313" key="3">
    <source>
        <dbReference type="Proteomes" id="UP001175271"/>
    </source>
</evidence>
<dbReference type="Proteomes" id="UP001175271">
    <property type="component" value="Unassembled WGS sequence"/>
</dbReference>
<sequence>MKAFIILILIGTFVSNISAVCQVGQTECRGCAGGKCCPIACGHCCLSGLRCCPCGLVCDTTETFCMRPGMNGANMTMTNIRTL</sequence>
<comment type="caution">
    <text evidence="2">The sequence shown here is derived from an EMBL/GenBank/DDBJ whole genome shotgun (WGS) entry which is preliminary data.</text>
</comment>
<keyword evidence="1" id="KW-0732">Signal</keyword>
<name>A0AA39M7V6_9BILA</name>
<keyword evidence="3" id="KW-1185">Reference proteome</keyword>
<dbReference type="EMBL" id="JAUCMV010000001">
    <property type="protein sequence ID" value="KAK0423739.1"/>
    <property type="molecule type" value="Genomic_DNA"/>
</dbReference>
<feature type="chain" id="PRO_5041293668" description="Granulins domain-containing protein" evidence="1">
    <location>
        <begin position="20"/>
        <end position="83"/>
    </location>
</feature>
<organism evidence="2 3">
    <name type="scientific">Steinernema hermaphroditum</name>
    <dbReference type="NCBI Taxonomy" id="289476"/>
    <lineage>
        <taxon>Eukaryota</taxon>
        <taxon>Metazoa</taxon>
        <taxon>Ecdysozoa</taxon>
        <taxon>Nematoda</taxon>
        <taxon>Chromadorea</taxon>
        <taxon>Rhabditida</taxon>
        <taxon>Tylenchina</taxon>
        <taxon>Panagrolaimomorpha</taxon>
        <taxon>Strongyloidoidea</taxon>
        <taxon>Steinernematidae</taxon>
        <taxon>Steinernema</taxon>
    </lineage>
</organism>
<evidence type="ECO:0008006" key="4">
    <source>
        <dbReference type="Google" id="ProtNLM"/>
    </source>
</evidence>
<gene>
    <name evidence="2" type="ORF">QR680_008304</name>
</gene>
<feature type="signal peptide" evidence="1">
    <location>
        <begin position="1"/>
        <end position="19"/>
    </location>
</feature>
<proteinExistence type="predicted"/>
<evidence type="ECO:0000313" key="2">
    <source>
        <dbReference type="EMBL" id="KAK0423739.1"/>
    </source>
</evidence>
<protein>
    <recommendedName>
        <fullName evidence="4">Granulins domain-containing protein</fullName>
    </recommendedName>
</protein>
<reference evidence="2" key="1">
    <citation type="submission" date="2023-06" db="EMBL/GenBank/DDBJ databases">
        <title>Genomic analysis of the entomopathogenic nematode Steinernema hermaphroditum.</title>
        <authorList>
            <person name="Schwarz E.M."/>
            <person name="Heppert J.K."/>
            <person name="Baniya A."/>
            <person name="Schwartz H.T."/>
            <person name="Tan C.-H."/>
            <person name="Antoshechkin I."/>
            <person name="Sternberg P.W."/>
            <person name="Goodrich-Blair H."/>
            <person name="Dillman A.R."/>
        </authorList>
    </citation>
    <scope>NUCLEOTIDE SEQUENCE</scope>
    <source>
        <strain evidence="2">PS9179</strain>
        <tissue evidence="2">Whole animal</tissue>
    </source>
</reference>
<accession>A0AA39M7V6</accession>
<evidence type="ECO:0000256" key="1">
    <source>
        <dbReference type="SAM" id="SignalP"/>
    </source>
</evidence>
<dbReference type="AlphaFoldDB" id="A0AA39M7V6"/>